<dbReference type="Gene3D" id="3.40.50.2000">
    <property type="entry name" value="Glycogen Phosphorylase B"/>
    <property type="match status" value="3"/>
</dbReference>
<gene>
    <name evidence="2" type="ORF">COB67_10255</name>
</gene>
<dbReference type="GO" id="GO:0016757">
    <property type="term" value="F:glycosyltransferase activity"/>
    <property type="evidence" value="ECO:0007669"/>
    <property type="project" value="InterPro"/>
</dbReference>
<feature type="domain" description="Glycosyl transferase family 1" evidence="1">
    <location>
        <begin position="168"/>
        <end position="332"/>
    </location>
</feature>
<dbReference type="Pfam" id="PF00534">
    <property type="entry name" value="Glycos_transf_1"/>
    <property type="match status" value="1"/>
</dbReference>
<comment type="caution">
    <text evidence="2">The sequence shown here is derived from an EMBL/GenBank/DDBJ whole genome shotgun (WGS) entry which is preliminary data.</text>
</comment>
<evidence type="ECO:0000259" key="1">
    <source>
        <dbReference type="Pfam" id="PF00534"/>
    </source>
</evidence>
<dbReference type="EMBL" id="NVSR01000099">
    <property type="protein sequence ID" value="PCI26220.1"/>
    <property type="molecule type" value="Genomic_DNA"/>
</dbReference>
<dbReference type="AlphaFoldDB" id="A0A2A4SXW3"/>
<name>A0A2A4SXW3_9DELT</name>
<organism evidence="2 3">
    <name type="scientific">SAR324 cluster bacterium</name>
    <dbReference type="NCBI Taxonomy" id="2024889"/>
    <lineage>
        <taxon>Bacteria</taxon>
        <taxon>Deltaproteobacteria</taxon>
        <taxon>SAR324 cluster</taxon>
    </lineage>
</organism>
<accession>A0A2A4SXW3</accession>
<evidence type="ECO:0000313" key="2">
    <source>
        <dbReference type="EMBL" id="PCI26220.1"/>
    </source>
</evidence>
<sequence>MKKRHVLFLLSSFNIGGAEIDVLNLTQNLVRRNYRVTIVSSGGELEKKLPLEVNFLHLNILSSNWLSIIWVNLRIFFYCLFHAVNILNPQSVKGCLCATLASTLLRITHVVTIHNLQSAANLQTAIKLLNLIPDVTLFVSEYERNKFLKAGLHARNSNRMYSGIDINRFHPQETCPKTFSTLGIIGRLSSEKGVQYAIHAFDKIHLQYPELKLQIIGDGPERHPLECLVKALKLEKRISFLGARQDIPQLLRNIDLLLLPSLTESLSVVVREAMTAGKTVIASNVGGMPELIKHQSNGLLVKAGDIQNLANSISLCLQSPQWCHQMGKRAHKTIAQNFSMEKWVERMDQLFQRAMGTPVEPPPGAKRKIIYMTSRFPYPTHKGDKLRAFHQIQELSKYHDIYLVTLLESKKDYQYFDQLLPYCCEIFAFELPEKSSKFLRFLAHFSWIPSQIGYFHHPLLNRILPKIILAKNIDTLYCQLIRTGQYGKSLKNVYKIIDFVDAISLNLKRNLKNTVFYKRPCAWIRMLKVIWYERRMLHDFDQAVIISKVDQAFLQARSRVSNPILVIPNGVTQDFPQTSLTVRAPKWEKSLVFSGNMDYGPNADAACFLVEKILPHLNPDITVYLLGINHNARVKQLASDRVVVTGAVTSMIESLRRATVSICPMRLGAGQQNKVLEAMAAGVPVVATNVANAGVGASQCIIIEDEALRMAAAVNRLIDNPLKQQQLRKQAFHFIQEHFDWKKIMLRAESQLWNSGFIKIAIPQKKPIFITKKSVSASIFLNSGSGEFSSPPKQHPWS</sequence>
<evidence type="ECO:0000313" key="3">
    <source>
        <dbReference type="Proteomes" id="UP000218113"/>
    </source>
</evidence>
<reference evidence="3" key="1">
    <citation type="submission" date="2017-08" db="EMBL/GenBank/DDBJ databases">
        <title>A dynamic microbial community with high functional redundancy inhabits the cold, oxic subseafloor aquifer.</title>
        <authorList>
            <person name="Tully B.J."/>
            <person name="Wheat C.G."/>
            <person name="Glazer B.T."/>
            <person name="Huber J.A."/>
        </authorList>
    </citation>
    <scope>NUCLEOTIDE SEQUENCE [LARGE SCALE GENOMIC DNA]</scope>
</reference>
<dbReference type="Pfam" id="PF13692">
    <property type="entry name" value="Glyco_trans_1_4"/>
    <property type="match status" value="1"/>
</dbReference>
<dbReference type="Proteomes" id="UP000218113">
    <property type="component" value="Unassembled WGS sequence"/>
</dbReference>
<dbReference type="InterPro" id="IPR001296">
    <property type="entry name" value="Glyco_trans_1"/>
</dbReference>
<protein>
    <recommendedName>
        <fullName evidence="1">Glycosyl transferase family 1 domain-containing protein</fullName>
    </recommendedName>
</protein>
<proteinExistence type="predicted"/>
<dbReference type="CDD" id="cd03801">
    <property type="entry name" value="GT4_PimA-like"/>
    <property type="match status" value="1"/>
</dbReference>
<dbReference type="SUPFAM" id="SSF53756">
    <property type="entry name" value="UDP-Glycosyltransferase/glycogen phosphorylase"/>
    <property type="match status" value="2"/>
</dbReference>
<dbReference type="PANTHER" id="PTHR12526">
    <property type="entry name" value="GLYCOSYLTRANSFERASE"/>
    <property type="match status" value="1"/>
</dbReference>